<evidence type="ECO:0000256" key="3">
    <source>
        <dbReference type="ARBA" id="ARBA00022692"/>
    </source>
</evidence>
<evidence type="ECO:0000256" key="4">
    <source>
        <dbReference type="ARBA" id="ARBA00022989"/>
    </source>
</evidence>
<feature type="transmembrane region" description="Helical" evidence="6">
    <location>
        <begin position="187"/>
        <end position="204"/>
    </location>
</feature>
<dbReference type="PANTHER" id="PTHR30086:SF20">
    <property type="entry name" value="ARGININE EXPORTER PROTEIN ARGO-RELATED"/>
    <property type="match status" value="1"/>
</dbReference>
<dbReference type="OrthoDB" id="9804822at2"/>
<dbReference type="Pfam" id="PF01810">
    <property type="entry name" value="LysE"/>
    <property type="match status" value="1"/>
</dbReference>
<evidence type="ECO:0000256" key="2">
    <source>
        <dbReference type="ARBA" id="ARBA00022475"/>
    </source>
</evidence>
<evidence type="ECO:0000313" key="7">
    <source>
        <dbReference type="EMBL" id="KUJ76616.1"/>
    </source>
</evidence>
<dbReference type="AlphaFoldDB" id="A0A0X3TQB3"/>
<keyword evidence="4 6" id="KW-1133">Transmembrane helix</keyword>
<dbReference type="Proteomes" id="UP000053690">
    <property type="component" value="Unassembled WGS sequence"/>
</dbReference>
<feature type="transmembrane region" description="Helical" evidence="6">
    <location>
        <begin position="40"/>
        <end position="64"/>
    </location>
</feature>
<sequence length="208" mass="22296">MSFEAWLAFTLISAANIVTPGPAILNTIRRAAQLGFKQCLPTIAANAVGLAVAGFACAFGVAAFVLASEWLWFLFRWAGVLYLAYLGLRLIFVRETLDLGPSTSARPSVSTTALFLEAFTLAVSNPKAVLFYVAIFPQVIQPDLPAAPQAFVLVSTYSAISLASLTTYAALAGLLRARMLTQSRYRGFRVLSGIVLLGFAGKLAQEVR</sequence>
<dbReference type="PANTHER" id="PTHR30086">
    <property type="entry name" value="ARGININE EXPORTER PROTEIN ARGO"/>
    <property type="match status" value="1"/>
</dbReference>
<gene>
    <name evidence="7" type="ORF">AVO44_19380</name>
</gene>
<keyword evidence="3 6" id="KW-0812">Transmembrane</keyword>
<evidence type="ECO:0000256" key="1">
    <source>
        <dbReference type="ARBA" id="ARBA00004651"/>
    </source>
</evidence>
<dbReference type="PIRSF" id="PIRSF006324">
    <property type="entry name" value="LeuE"/>
    <property type="match status" value="1"/>
</dbReference>
<evidence type="ECO:0000256" key="5">
    <source>
        <dbReference type="ARBA" id="ARBA00023136"/>
    </source>
</evidence>
<comment type="subcellular location">
    <subcellularLocation>
        <location evidence="1">Cell membrane</location>
        <topology evidence="1">Multi-pass membrane protein</topology>
    </subcellularLocation>
</comment>
<protein>
    <submittedName>
        <fullName evidence="7">Lysine transporter LysE</fullName>
    </submittedName>
</protein>
<organism evidence="7 8">
    <name type="scientific">Ruegeria profundi</name>
    <dbReference type="NCBI Taxonomy" id="1685378"/>
    <lineage>
        <taxon>Bacteria</taxon>
        <taxon>Pseudomonadati</taxon>
        <taxon>Pseudomonadota</taxon>
        <taxon>Alphaproteobacteria</taxon>
        <taxon>Rhodobacterales</taxon>
        <taxon>Roseobacteraceae</taxon>
        <taxon>Ruegeria</taxon>
    </lineage>
</organism>
<keyword evidence="2" id="KW-1003">Cell membrane</keyword>
<keyword evidence="5 6" id="KW-0472">Membrane</keyword>
<proteinExistence type="predicted"/>
<feature type="transmembrane region" description="Helical" evidence="6">
    <location>
        <begin position="113"/>
        <end position="135"/>
    </location>
</feature>
<name>A0A0X3TQB3_9RHOB</name>
<evidence type="ECO:0000313" key="8">
    <source>
        <dbReference type="Proteomes" id="UP000053690"/>
    </source>
</evidence>
<comment type="caution">
    <text evidence="7">The sequence shown here is derived from an EMBL/GenBank/DDBJ whole genome shotgun (WGS) entry which is preliminary data.</text>
</comment>
<feature type="transmembrane region" description="Helical" evidence="6">
    <location>
        <begin position="6"/>
        <end position="28"/>
    </location>
</feature>
<reference evidence="8" key="1">
    <citation type="submission" date="2015-12" db="EMBL/GenBank/DDBJ databases">
        <authorList>
            <person name="Zhang G."/>
            <person name="Stingl U."/>
        </authorList>
    </citation>
    <scope>NUCLEOTIDE SEQUENCE [LARGE SCALE GENOMIC DNA]</scope>
    <source>
        <strain evidence="8">ZGT108</strain>
    </source>
</reference>
<dbReference type="InterPro" id="IPR001123">
    <property type="entry name" value="LeuE-type"/>
</dbReference>
<dbReference type="GO" id="GO:0015171">
    <property type="term" value="F:amino acid transmembrane transporter activity"/>
    <property type="evidence" value="ECO:0007669"/>
    <property type="project" value="TreeGrafter"/>
</dbReference>
<dbReference type="RefSeq" id="WP_068340795.1">
    <property type="nucleotide sequence ID" value="NZ_JAIUZS010000006.1"/>
</dbReference>
<evidence type="ECO:0000256" key="6">
    <source>
        <dbReference type="SAM" id="Phobius"/>
    </source>
</evidence>
<feature type="transmembrane region" description="Helical" evidence="6">
    <location>
        <begin position="70"/>
        <end position="92"/>
    </location>
</feature>
<dbReference type="EMBL" id="LQBP01000015">
    <property type="protein sequence ID" value="KUJ76616.1"/>
    <property type="molecule type" value="Genomic_DNA"/>
</dbReference>
<accession>A0A0X3TQB3</accession>
<dbReference type="GO" id="GO:0005886">
    <property type="term" value="C:plasma membrane"/>
    <property type="evidence" value="ECO:0007669"/>
    <property type="project" value="UniProtKB-SubCell"/>
</dbReference>
<keyword evidence="8" id="KW-1185">Reference proteome</keyword>
<feature type="transmembrane region" description="Helical" evidence="6">
    <location>
        <begin position="155"/>
        <end position="175"/>
    </location>
</feature>